<name>A0A0D6P4H4_9PROT</name>
<evidence type="ECO:0000256" key="2">
    <source>
        <dbReference type="ARBA" id="ARBA00011741"/>
    </source>
</evidence>
<dbReference type="Pfam" id="PF05402">
    <property type="entry name" value="PqqD"/>
    <property type="match status" value="1"/>
</dbReference>
<sequence>MTDITAESRPRLAPGVRLHFDRARDAWVLLAPERVLETEGPVQAVLSRCDGVRRFADIVAELARDFAADPAVIETDVREMLADLMGKRLVVIA</sequence>
<dbReference type="UniPathway" id="UPA00539"/>
<dbReference type="AlphaFoldDB" id="A0A0D6P4H4"/>
<keyword evidence="3" id="KW-0884">PQQ biosynthesis</keyword>
<dbReference type="GO" id="GO:0018189">
    <property type="term" value="P:pyrroloquinoline quinone biosynthetic process"/>
    <property type="evidence" value="ECO:0007669"/>
    <property type="project" value="UniProtKB-UniPathway"/>
</dbReference>
<dbReference type="GO" id="GO:0048038">
    <property type="term" value="F:quinone binding"/>
    <property type="evidence" value="ECO:0007669"/>
    <property type="project" value="InterPro"/>
</dbReference>
<accession>A0A0D6P4H4</accession>
<dbReference type="NCBIfam" id="TIGR03859">
    <property type="entry name" value="PQQ_PqqD"/>
    <property type="match status" value="1"/>
</dbReference>
<dbReference type="EMBL" id="BANB01000001">
    <property type="protein sequence ID" value="GAN75784.1"/>
    <property type="molecule type" value="Genomic_DNA"/>
</dbReference>
<dbReference type="InterPro" id="IPR041881">
    <property type="entry name" value="PqqD_sf"/>
</dbReference>
<comment type="caution">
    <text evidence="4">The sequence shown here is derived from an EMBL/GenBank/DDBJ whole genome shotgun (WGS) entry which is preliminary data.</text>
</comment>
<comment type="subunit">
    <text evidence="2">Monomer. Interacts with PqqE.</text>
</comment>
<protein>
    <submittedName>
        <fullName evidence="4">Coenzyme pyrrolo-quinoline quinone (PQQ) synthesis protein D PqqD</fullName>
    </submittedName>
</protein>
<dbReference type="InterPro" id="IPR008792">
    <property type="entry name" value="PQQD"/>
</dbReference>
<dbReference type="OrthoDB" id="7995890at2"/>
<reference evidence="4 5" key="1">
    <citation type="submission" date="2012-11" db="EMBL/GenBank/DDBJ databases">
        <title>Whole genome sequence of Acidisphaera rubrifaciens HS-AP3.</title>
        <authorList>
            <person name="Azuma Y."/>
            <person name="Higashiura N."/>
            <person name="Hirakawa H."/>
            <person name="Matsushita K."/>
        </authorList>
    </citation>
    <scope>NUCLEOTIDE SEQUENCE [LARGE SCALE GENOMIC DNA]</scope>
    <source>
        <strain evidence="4 5">HS-AP3</strain>
    </source>
</reference>
<comment type="pathway">
    <text evidence="1">Cofactor biosynthesis; pyrroloquinoline quinone biosynthesis.</text>
</comment>
<dbReference type="Gene3D" id="1.10.10.1150">
    <property type="entry name" value="Coenzyme PQQ synthesis protein D (PqqD)"/>
    <property type="match status" value="1"/>
</dbReference>
<dbReference type="Proteomes" id="UP000032680">
    <property type="component" value="Unassembled WGS sequence"/>
</dbReference>
<gene>
    <name evidence="4" type="ORF">Asru_0001_05</name>
</gene>
<proteinExistence type="predicted"/>
<keyword evidence="5" id="KW-1185">Reference proteome</keyword>
<evidence type="ECO:0000313" key="5">
    <source>
        <dbReference type="Proteomes" id="UP000032680"/>
    </source>
</evidence>
<dbReference type="InterPro" id="IPR022479">
    <property type="entry name" value="PqqD_bac"/>
</dbReference>
<evidence type="ECO:0000256" key="3">
    <source>
        <dbReference type="ARBA" id="ARBA00022905"/>
    </source>
</evidence>
<organism evidence="4 5">
    <name type="scientific">Acidisphaera rubrifaciens HS-AP3</name>
    <dbReference type="NCBI Taxonomy" id="1231350"/>
    <lineage>
        <taxon>Bacteria</taxon>
        <taxon>Pseudomonadati</taxon>
        <taxon>Pseudomonadota</taxon>
        <taxon>Alphaproteobacteria</taxon>
        <taxon>Acetobacterales</taxon>
        <taxon>Acetobacteraceae</taxon>
        <taxon>Acidisphaera</taxon>
    </lineage>
</organism>
<dbReference type="RefSeq" id="WP_048859521.1">
    <property type="nucleotide sequence ID" value="NZ_BANB01000001.1"/>
</dbReference>
<evidence type="ECO:0000256" key="1">
    <source>
        <dbReference type="ARBA" id="ARBA00004886"/>
    </source>
</evidence>
<evidence type="ECO:0000313" key="4">
    <source>
        <dbReference type="EMBL" id="GAN75784.1"/>
    </source>
</evidence>